<dbReference type="Pfam" id="PF21638">
    <property type="entry name" value="SDA1_C"/>
    <property type="match status" value="1"/>
</dbReference>
<name>A0A448YJ48_BRENA</name>
<feature type="domain" description="SDA1 C-terminal" evidence="10">
    <location>
        <begin position="717"/>
        <end position="764"/>
    </location>
</feature>
<dbReference type="GO" id="GO:0005730">
    <property type="term" value="C:nucleolus"/>
    <property type="evidence" value="ECO:0007669"/>
    <property type="project" value="UniProtKB-SubCell"/>
</dbReference>
<evidence type="ECO:0000256" key="7">
    <source>
        <dbReference type="SAM" id="MobiDB-lite"/>
    </source>
</evidence>
<feature type="compositionally biased region" description="Basic and acidic residues" evidence="7">
    <location>
        <begin position="620"/>
        <end position="636"/>
    </location>
</feature>
<evidence type="ECO:0000256" key="5">
    <source>
        <dbReference type="ARBA" id="ARBA00023242"/>
    </source>
</evidence>
<dbReference type="GO" id="GO:0015031">
    <property type="term" value="P:protein transport"/>
    <property type="evidence" value="ECO:0007669"/>
    <property type="project" value="UniProtKB-KW"/>
</dbReference>
<dbReference type="PANTHER" id="PTHR12730:SF0">
    <property type="entry name" value="PROTEIN SDA1 HOMOLOG"/>
    <property type="match status" value="1"/>
</dbReference>
<protein>
    <recommendedName>
        <fullName evidence="6">Protein SDA1</fullName>
    </recommendedName>
</protein>
<feature type="compositionally biased region" description="Basic and acidic residues" evidence="7">
    <location>
        <begin position="682"/>
        <end position="723"/>
    </location>
</feature>
<evidence type="ECO:0000313" key="11">
    <source>
        <dbReference type="EMBL" id="VEU20972.1"/>
    </source>
</evidence>
<dbReference type="AlphaFoldDB" id="A0A448YJ48"/>
<dbReference type="SUPFAM" id="SSF48371">
    <property type="entry name" value="ARM repeat"/>
    <property type="match status" value="1"/>
</dbReference>
<dbReference type="EMBL" id="CAACVR010000008">
    <property type="protein sequence ID" value="VEU20972.1"/>
    <property type="molecule type" value="Genomic_DNA"/>
</dbReference>
<evidence type="ECO:0000259" key="8">
    <source>
        <dbReference type="Pfam" id="PF05285"/>
    </source>
</evidence>
<dbReference type="InterPro" id="IPR027312">
    <property type="entry name" value="Sda1"/>
</dbReference>
<evidence type="ECO:0000256" key="4">
    <source>
        <dbReference type="ARBA" id="ARBA00022927"/>
    </source>
</evidence>
<comment type="similarity">
    <text evidence="1 6">Belongs to the SDA1 family.</text>
</comment>
<evidence type="ECO:0000256" key="6">
    <source>
        <dbReference type="RuleBase" id="RU365057"/>
    </source>
</evidence>
<feature type="compositionally biased region" description="Acidic residues" evidence="7">
    <location>
        <begin position="597"/>
        <end position="608"/>
    </location>
</feature>
<feature type="region of interest" description="Disordered" evidence="7">
    <location>
        <begin position="587"/>
        <end position="638"/>
    </location>
</feature>
<keyword evidence="4 6" id="KW-0653">Protein transport</keyword>
<feature type="domain" description="SDA1 middle" evidence="8">
    <location>
        <begin position="548"/>
        <end position="699"/>
    </location>
</feature>
<keyword evidence="2 6" id="KW-0813">Transport</keyword>
<comment type="subcellular location">
    <subcellularLocation>
        <location evidence="6">Nucleus</location>
        <location evidence="6">Nucleolus</location>
    </subcellularLocation>
</comment>
<gene>
    <name evidence="11" type="ORF">BRENAR_LOCUS1707</name>
</gene>
<keyword evidence="12" id="KW-1185">Reference proteome</keyword>
<accession>A0A448YJ48</accession>
<evidence type="ECO:0000256" key="1">
    <source>
        <dbReference type="ARBA" id="ARBA00005783"/>
    </source>
</evidence>
<dbReference type="Pfam" id="PF08158">
    <property type="entry name" value="SDA1_HEAT"/>
    <property type="match status" value="1"/>
</dbReference>
<dbReference type="InterPro" id="IPR016024">
    <property type="entry name" value="ARM-type_fold"/>
</dbReference>
<evidence type="ECO:0000256" key="2">
    <source>
        <dbReference type="ARBA" id="ARBA00022448"/>
    </source>
</evidence>
<sequence length="765" mass="86760">MPRRGRAAILPSNIALLQNLVRRDPESYKEEFEQQYSHYESLRDIFLLSPSSDEGEEFGELIRFVSAVCSSFPKETTNFPGELSQILTKNHAELSPELREKIIQCLVMLRNKNVISPEFLLHTLFPLLFAYSPNSEAGSGIGYHAKELRHQIYSALISLLKSCNTGAKNQKLNRATQALLFNLLDQKDGNGLWATKLTRELWRRGIWDDSRTVEIMTQACLHPDPKVVISGVKFFLGADKEREEALQEEDDDDGETVDANSLKHKMKVNKTNSRKGKKMQAAIHQINKQNSTKRDPSLLNFSAIQLLRDPQQFADDMFETHLSGKNSKKFTMDQRIAIMSLVSRLVGTHKLSVLGLYSFFLKYLNAKQPNVTHILAAAAQASHELVPPETISMVVRKIADEFVSEGVASEVASAGINAIREILARNPAGIEKSLLQDLTAYKGSKSKSVMMASRSLISLYREVAPDMLTKKDRGKAATIELIHGHGGDNTGLLQYGVERNVTQGIAGLERLAEWKLEQGLLQEEAKDDAWNEPEEVEEDIGADIEGEWVDVKADGEDLNIDIEQEDESELPQERNGIKKKYLKYMKKNKSKKKREIEEDEESDLDLSDGEGRPSKKKQKKNELERKRNEERQRAIKDVLSNVLTPADFEKMKELNEQAGVEKYMGIKAVNEDAVDSDSLMGYEKHKQSKEERMKSIMEGREGREKFGSAKGKIERPHSTTNREKTRKKNFMMVVHKRGVQGKKKMSLRDKQKILRAHIDRQKKGK</sequence>
<comment type="function">
    <text evidence="6">Required for 60S pre-ribosomal subunits export to the cytoplasm.</text>
</comment>
<dbReference type="Pfam" id="PF05285">
    <property type="entry name" value="SDA1_dom"/>
    <property type="match status" value="1"/>
</dbReference>
<evidence type="ECO:0000259" key="10">
    <source>
        <dbReference type="Pfam" id="PF21638"/>
    </source>
</evidence>
<dbReference type="STRING" id="13370.A0A448YJ48"/>
<feature type="compositionally biased region" description="Basic residues" evidence="7">
    <location>
        <begin position="724"/>
        <end position="745"/>
    </location>
</feature>
<dbReference type="OrthoDB" id="2196187at2759"/>
<evidence type="ECO:0000256" key="3">
    <source>
        <dbReference type="ARBA" id="ARBA00022517"/>
    </source>
</evidence>
<evidence type="ECO:0000313" key="12">
    <source>
        <dbReference type="Proteomes" id="UP000290900"/>
    </source>
</evidence>
<dbReference type="FunCoup" id="A0A448YJ48">
    <property type="interactions" value="1145"/>
</dbReference>
<feature type="region of interest" description="Disordered" evidence="7">
    <location>
        <begin position="678"/>
        <end position="765"/>
    </location>
</feature>
<keyword evidence="3 6" id="KW-0690">Ribosome biogenesis</keyword>
<dbReference type="InParanoid" id="A0A448YJ48"/>
<dbReference type="InterPro" id="IPR007949">
    <property type="entry name" value="SDA1_MD"/>
</dbReference>
<feature type="domain" description="SDA1 N-terminal" evidence="9">
    <location>
        <begin position="64"/>
        <end position="445"/>
    </location>
</feature>
<dbReference type="GO" id="GO:0042273">
    <property type="term" value="P:ribosomal large subunit biogenesis"/>
    <property type="evidence" value="ECO:0007669"/>
    <property type="project" value="UniProtKB-UniRule"/>
</dbReference>
<evidence type="ECO:0000259" key="9">
    <source>
        <dbReference type="Pfam" id="PF08158"/>
    </source>
</evidence>
<reference evidence="11 12" key="1">
    <citation type="submission" date="2018-12" db="EMBL/GenBank/DDBJ databases">
        <authorList>
            <person name="Tiukova I."/>
            <person name="Dainat J."/>
        </authorList>
    </citation>
    <scope>NUCLEOTIDE SEQUENCE [LARGE SCALE GENOMIC DNA]</scope>
</reference>
<proteinExistence type="inferred from homology"/>
<keyword evidence="5 6" id="KW-0539">Nucleus</keyword>
<dbReference type="Proteomes" id="UP000290900">
    <property type="component" value="Unassembled WGS sequence"/>
</dbReference>
<dbReference type="PANTHER" id="PTHR12730">
    <property type="entry name" value="HSDA/SDA1-RELATED"/>
    <property type="match status" value="1"/>
</dbReference>
<organism evidence="11 12">
    <name type="scientific">Brettanomyces naardenensis</name>
    <name type="common">Yeast</name>
    <dbReference type="NCBI Taxonomy" id="13370"/>
    <lineage>
        <taxon>Eukaryota</taxon>
        <taxon>Fungi</taxon>
        <taxon>Dikarya</taxon>
        <taxon>Ascomycota</taxon>
        <taxon>Saccharomycotina</taxon>
        <taxon>Pichiomycetes</taxon>
        <taxon>Pichiales</taxon>
        <taxon>Pichiaceae</taxon>
        <taxon>Brettanomyces</taxon>
    </lineage>
</organism>
<feature type="compositionally biased region" description="Basic and acidic residues" evidence="7">
    <location>
        <begin position="746"/>
        <end position="765"/>
    </location>
</feature>
<dbReference type="InterPro" id="IPR012977">
    <property type="entry name" value="SDA1_N"/>
</dbReference>
<dbReference type="GO" id="GO:0000055">
    <property type="term" value="P:ribosomal large subunit export from nucleus"/>
    <property type="evidence" value="ECO:0007669"/>
    <property type="project" value="UniProtKB-UniRule"/>
</dbReference>
<dbReference type="InterPro" id="IPR048292">
    <property type="entry name" value="SDA1_C"/>
</dbReference>